<evidence type="ECO:0000256" key="1">
    <source>
        <dbReference type="SAM" id="MobiDB-lite"/>
    </source>
</evidence>
<proteinExistence type="predicted"/>
<protein>
    <submittedName>
        <fullName evidence="2">Uncharacterized protein</fullName>
    </submittedName>
</protein>
<dbReference type="AlphaFoldDB" id="A0AAV5IUX0"/>
<name>A0AAV5IUX0_9ROSI</name>
<dbReference type="Proteomes" id="UP001054252">
    <property type="component" value="Unassembled WGS sequence"/>
</dbReference>
<feature type="compositionally biased region" description="Acidic residues" evidence="1">
    <location>
        <begin position="437"/>
        <end position="450"/>
    </location>
</feature>
<keyword evidence="3" id="KW-1185">Reference proteome</keyword>
<feature type="compositionally biased region" description="Acidic residues" evidence="1">
    <location>
        <begin position="306"/>
        <end position="319"/>
    </location>
</feature>
<feature type="region of interest" description="Disordered" evidence="1">
    <location>
        <begin position="1"/>
        <end position="62"/>
    </location>
</feature>
<feature type="region of interest" description="Disordered" evidence="1">
    <location>
        <begin position="305"/>
        <end position="518"/>
    </location>
</feature>
<feature type="compositionally biased region" description="Low complexity" evidence="1">
    <location>
        <begin position="17"/>
        <end position="35"/>
    </location>
</feature>
<organism evidence="2 3">
    <name type="scientific">Rubroshorea leprosula</name>
    <dbReference type="NCBI Taxonomy" id="152421"/>
    <lineage>
        <taxon>Eukaryota</taxon>
        <taxon>Viridiplantae</taxon>
        <taxon>Streptophyta</taxon>
        <taxon>Embryophyta</taxon>
        <taxon>Tracheophyta</taxon>
        <taxon>Spermatophyta</taxon>
        <taxon>Magnoliopsida</taxon>
        <taxon>eudicotyledons</taxon>
        <taxon>Gunneridae</taxon>
        <taxon>Pentapetalae</taxon>
        <taxon>rosids</taxon>
        <taxon>malvids</taxon>
        <taxon>Malvales</taxon>
        <taxon>Dipterocarpaceae</taxon>
        <taxon>Rubroshorea</taxon>
    </lineage>
</organism>
<feature type="compositionally biased region" description="Acidic residues" evidence="1">
    <location>
        <begin position="458"/>
        <end position="471"/>
    </location>
</feature>
<dbReference type="EMBL" id="BPVZ01000018">
    <property type="protein sequence ID" value="GKV02034.1"/>
    <property type="molecule type" value="Genomic_DNA"/>
</dbReference>
<sequence>MKISSKSILSPGRSREPSQISLSSSLSRRLRSNGSIKGGQASPMFPAMGKKRGCALENPEPSSPKVTCIGQVRVKTKKQGKKIRARSKRRGEVSFRKMDRNSNGGGTAMAASPSTSSLDMCSHQDYNRGHFLHSSSYHHQQNQQQECRKWVHFPVTICEALRAFGAELNCLLPCRSSCMANQTEKVEKAAGSDEESNRSGNGSSCGAVFPRWLVAVQEGEGKERNIELVVGEEDRRVSTEMRSRQRRHIFEDIEINEFKDEKMGEEEARVSICIPPKNALLLMRCRSDPVKMAALANRFWELPAPQDEEEEVIDEDGEKAEEAHSTIDEDEMEHEMGELRTKSLSSAAAEEQEIPAAEAEVEPETESALDGEEAEEQENQERNALIDNLEEQRNIGYQENQENEIEKQPESAEESSSENLGDLEKVECKENAPISPENEDCSEEETDPEAESGNSREDTDETISNEQEFSENEEKAAEAQAIAEETEDEETEACERSQPGFQDFREPAGVGSNEKESQPKLLPDCLLLMMCEPKLSMEVSKETWVCSTDFIRWLPERLPVLLPVNTKKDCGGDEPKRRISIDSKPSKQLLQPRRSSCSFPVAPPTAAVAAAVQASSGASMATMIEQKLVGGKGYEPFVLTRCKSEPMRSAAKVGPDTCFWKNGKLEPAKLGVGAAGVGF</sequence>
<evidence type="ECO:0000313" key="2">
    <source>
        <dbReference type="EMBL" id="GKV02034.1"/>
    </source>
</evidence>
<evidence type="ECO:0000313" key="3">
    <source>
        <dbReference type="Proteomes" id="UP001054252"/>
    </source>
</evidence>
<feature type="compositionally biased region" description="Acidic residues" evidence="1">
    <location>
        <begin position="359"/>
        <end position="378"/>
    </location>
</feature>
<reference evidence="2 3" key="1">
    <citation type="journal article" date="2021" name="Commun. Biol.">
        <title>The genome of Shorea leprosula (Dipterocarpaceae) highlights the ecological relevance of drought in aseasonal tropical rainforests.</title>
        <authorList>
            <person name="Ng K.K.S."/>
            <person name="Kobayashi M.J."/>
            <person name="Fawcett J.A."/>
            <person name="Hatakeyama M."/>
            <person name="Paape T."/>
            <person name="Ng C.H."/>
            <person name="Ang C.C."/>
            <person name="Tnah L.H."/>
            <person name="Lee C.T."/>
            <person name="Nishiyama T."/>
            <person name="Sese J."/>
            <person name="O'Brien M.J."/>
            <person name="Copetti D."/>
            <person name="Mohd Noor M.I."/>
            <person name="Ong R.C."/>
            <person name="Putra M."/>
            <person name="Sireger I.Z."/>
            <person name="Indrioko S."/>
            <person name="Kosugi Y."/>
            <person name="Izuno A."/>
            <person name="Isagi Y."/>
            <person name="Lee S.L."/>
            <person name="Shimizu K.K."/>
        </authorList>
    </citation>
    <scope>NUCLEOTIDE SEQUENCE [LARGE SCALE GENOMIC DNA]</scope>
    <source>
        <strain evidence="2">214</strain>
    </source>
</reference>
<feature type="region of interest" description="Disordered" evidence="1">
    <location>
        <begin position="97"/>
        <end position="116"/>
    </location>
</feature>
<dbReference type="PANTHER" id="PTHR33448:SF4">
    <property type="entry name" value="CHLOROPLAST PROTEIN HCF243"/>
    <property type="match status" value="1"/>
</dbReference>
<dbReference type="PANTHER" id="PTHR33448">
    <property type="entry name" value="CHLOROPLAST PROTEIN HCF243-RELATED"/>
    <property type="match status" value="1"/>
</dbReference>
<gene>
    <name evidence="2" type="ORF">SLEP1_g14521</name>
</gene>
<comment type="caution">
    <text evidence="2">The sequence shown here is derived from an EMBL/GenBank/DDBJ whole genome shotgun (WGS) entry which is preliminary data.</text>
</comment>
<accession>A0AAV5IUX0</accession>